<organism evidence="2">
    <name type="scientific">Siphoviridae sp. ctwfx1</name>
    <dbReference type="NCBI Taxonomy" id="2825732"/>
    <lineage>
        <taxon>Viruses</taxon>
        <taxon>Duplodnaviria</taxon>
        <taxon>Heunggongvirae</taxon>
        <taxon>Uroviricota</taxon>
        <taxon>Caudoviricetes</taxon>
    </lineage>
</organism>
<feature type="domain" description="DUF7841" evidence="1">
    <location>
        <begin position="50"/>
        <end position="154"/>
    </location>
</feature>
<evidence type="ECO:0000313" key="2">
    <source>
        <dbReference type="EMBL" id="DAF98456.1"/>
    </source>
</evidence>
<protein>
    <recommendedName>
        <fullName evidence="1">DUF7841 domain-containing protein</fullName>
    </recommendedName>
</protein>
<dbReference type="Pfam" id="PF25223">
    <property type="entry name" value="DUF7841"/>
    <property type="match status" value="1"/>
</dbReference>
<proteinExistence type="predicted"/>
<sequence length="162" mass="18100">MENLHEQLKAYIPKLERSIQGYMTQTPPSPNSAQGIMAMWECLTMLKAAEAGTCAEFTREQAEQWAQHMRNTDGSTGAHWSMEQTASLAESLGVSRDEVSPWCWWIAVNMMYSDYYGVASHFGVATPEFFAELARAFLLDEDGPGPKPKMSAYYCGIVKGKD</sequence>
<reference evidence="2" key="1">
    <citation type="journal article" date="2021" name="Proc. Natl. Acad. Sci. U.S.A.">
        <title>A Catalog of Tens of Thousands of Viruses from Human Metagenomes Reveals Hidden Associations with Chronic Diseases.</title>
        <authorList>
            <person name="Tisza M.J."/>
            <person name="Buck C.B."/>
        </authorList>
    </citation>
    <scope>NUCLEOTIDE SEQUENCE</scope>
    <source>
        <strain evidence="2">Ctwfx1</strain>
    </source>
</reference>
<dbReference type="EMBL" id="BK016147">
    <property type="protein sequence ID" value="DAF98456.1"/>
    <property type="molecule type" value="Genomic_DNA"/>
</dbReference>
<name>A0A8S5UVE7_9CAUD</name>
<evidence type="ECO:0000259" key="1">
    <source>
        <dbReference type="Pfam" id="PF25223"/>
    </source>
</evidence>
<accession>A0A8S5UVE7</accession>
<dbReference type="InterPro" id="IPR057163">
    <property type="entry name" value="DUF7841"/>
</dbReference>